<protein>
    <submittedName>
        <fullName evidence="3">Uncharacterized protein</fullName>
    </submittedName>
</protein>
<feature type="compositionally biased region" description="Basic and acidic residues" evidence="1">
    <location>
        <begin position="122"/>
        <end position="131"/>
    </location>
</feature>
<dbReference type="Proteomes" id="UP000095281">
    <property type="component" value="Unplaced"/>
</dbReference>
<name>A0A1I8B5F2_MELHA</name>
<dbReference type="AlphaFoldDB" id="A0A1I8B5F2"/>
<sequence>MKAQSLFSTKHKFALKEYASEILKICTKPGMLSKLENICPDLSVQEYFEIDKTQNKDEKIRILKEEKEDVVKMLASLFPKETISENDLIPKSEAINSTGSLTDKNNNLNKLTESFSKLSLGESEKSSDKGKKQAWVKSTDDSEIKMEDNKSFNENKEMTEQQINNG</sequence>
<feature type="region of interest" description="Disordered" evidence="1">
    <location>
        <begin position="119"/>
        <end position="166"/>
    </location>
</feature>
<evidence type="ECO:0000313" key="3">
    <source>
        <dbReference type="WBParaSite" id="MhA1_Contig1455.frz3.gene9"/>
    </source>
</evidence>
<proteinExistence type="predicted"/>
<feature type="compositionally biased region" description="Basic and acidic residues" evidence="1">
    <location>
        <begin position="138"/>
        <end position="159"/>
    </location>
</feature>
<evidence type="ECO:0000256" key="1">
    <source>
        <dbReference type="SAM" id="MobiDB-lite"/>
    </source>
</evidence>
<dbReference type="WBParaSite" id="MhA1_Contig1455.frz3.gene9">
    <property type="protein sequence ID" value="MhA1_Contig1455.frz3.gene9"/>
    <property type="gene ID" value="MhA1_Contig1455.frz3.gene9"/>
</dbReference>
<evidence type="ECO:0000313" key="2">
    <source>
        <dbReference type="Proteomes" id="UP000095281"/>
    </source>
</evidence>
<reference evidence="3" key="1">
    <citation type="submission" date="2016-11" db="UniProtKB">
        <authorList>
            <consortium name="WormBaseParasite"/>
        </authorList>
    </citation>
    <scope>IDENTIFICATION</scope>
</reference>
<keyword evidence="2" id="KW-1185">Reference proteome</keyword>
<organism evidence="2 3">
    <name type="scientific">Meloidogyne hapla</name>
    <name type="common">Root-knot nematode worm</name>
    <dbReference type="NCBI Taxonomy" id="6305"/>
    <lineage>
        <taxon>Eukaryota</taxon>
        <taxon>Metazoa</taxon>
        <taxon>Ecdysozoa</taxon>
        <taxon>Nematoda</taxon>
        <taxon>Chromadorea</taxon>
        <taxon>Rhabditida</taxon>
        <taxon>Tylenchina</taxon>
        <taxon>Tylenchomorpha</taxon>
        <taxon>Tylenchoidea</taxon>
        <taxon>Meloidogynidae</taxon>
        <taxon>Meloidogyninae</taxon>
        <taxon>Meloidogyne</taxon>
    </lineage>
</organism>
<accession>A0A1I8B5F2</accession>